<evidence type="ECO:0000256" key="2">
    <source>
        <dbReference type="ARBA" id="ARBA00022737"/>
    </source>
</evidence>
<protein>
    <submittedName>
        <fullName evidence="4">Uncharacterized protein</fullName>
    </submittedName>
</protein>
<dbReference type="OMA" id="FERHEEG"/>
<keyword evidence="1 3" id="KW-0853">WD repeat</keyword>
<dbReference type="Gene3D" id="2.130.10.10">
    <property type="entry name" value="YVTN repeat-like/Quinoprotein amine dehydrogenase"/>
    <property type="match status" value="1"/>
</dbReference>
<dbReference type="PANTHER" id="PTHR19854:SF1">
    <property type="entry name" value="GUANINE NUCLEOTIDE-BINDING PROTEIN SUBUNIT BETA-LIKE PROTEIN 1"/>
    <property type="match status" value="1"/>
</dbReference>
<dbReference type="InterPro" id="IPR036322">
    <property type="entry name" value="WD40_repeat_dom_sf"/>
</dbReference>
<dbReference type="InterPro" id="IPR015943">
    <property type="entry name" value="WD40/YVTN_repeat-like_dom_sf"/>
</dbReference>
<dbReference type="SMART" id="SM00320">
    <property type="entry name" value="WD40"/>
    <property type="match status" value="2"/>
</dbReference>
<dbReference type="PANTHER" id="PTHR19854">
    <property type="entry name" value="TRANSDUCIN BETA-LIKE 3"/>
    <property type="match status" value="1"/>
</dbReference>
<dbReference type="EMBL" id="GL433842">
    <property type="protein sequence ID" value="EFN56409.1"/>
    <property type="molecule type" value="Genomic_DNA"/>
</dbReference>
<name>E1ZDG3_CHLVA</name>
<feature type="repeat" description="WD" evidence="3">
    <location>
        <begin position="79"/>
        <end position="120"/>
    </location>
</feature>
<dbReference type="KEGG" id="cvr:CHLNCDRAFT_48750"/>
<dbReference type="SUPFAM" id="SSF50978">
    <property type="entry name" value="WD40 repeat-like"/>
    <property type="match status" value="1"/>
</dbReference>
<accession>E1ZDG3</accession>
<dbReference type="AlphaFoldDB" id="E1ZDG3"/>
<dbReference type="InterPro" id="IPR001680">
    <property type="entry name" value="WD40_rpt"/>
</dbReference>
<keyword evidence="5" id="KW-1185">Reference proteome</keyword>
<organism evidence="5">
    <name type="scientific">Chlorella variabilis</name>
    <name type="common">Green alga</name>
    <dbReference type="NCBI Taxonomy" id="554065"/>
    <lineage>
        <taxon>Eukaryota</taxon>
        <taxon>Viridiplantae</taxon>
        <taxon>Chlorophyta</taxon>
        <taxon>core chlorophytes</taxon>
        <taxon>Trebouxiophyceae</taxon>
        <taxon>Chlorellales</taxon>
        <taxon>Chlorellaceae</taxon>
        <taxon>Chlorella clade</taxon>
        <taxon>Chlorella</taxon>
    </lineage>
</organism>
<dbReference type="OrthoDB" id="7668193at2759"/>
<reference evidence="4 5" key="1">
    <citation type="journal article" date="2010" name="Plant Cell">
        <title>The Chlorella variabilis NC64A genome reveals adaptation to photosymbiosis, coevolution with viruses, and cryptic sex.</title>
        <authorList>
            <person name="Blanc G."/>
            <person name="Duncan G."/>
            <person name="Agarkova I."/>
            <person name="Borodovsky M."/>
            <person name="Gurnon J."/>
            <person name="Kuo A."/>
            <person name="Lindquist E."/>
            <person name="Lucas S."/>
            <person name="Pangilinan J."/>
            <person name="Polle J."/>
            <person name="Salamov A."/>
            <person name="Terry A."/>
            <person name="Yamada T."/>
            <person name="Dunigan D.D."/>
            <person name="Grigoriev I.V."/>
            <person name="Claverie J.M."/>
            <person name="Van Etten J.L."/>
        </authorList>
    </citation>
    <scope>NUCLEOTIDE SEQUENCE [LARGE SCALE GENOMIC DNA]</scope>
    <source>
        <strain evidence="4 5">NC64A</strain>
    </source>
</reference>
<dbReference type="GeneID" id="17355857"/>
<keyword evidence="2" id="KW-0677">Repeat</keyword>
<dbReference type="InParanoid" id="E1ZDG3"/>
<dbReference type="STRING" id="554065.E1ZDG3"/>
<feature type="repeat" description="WD" evidence="3">
    <location>
        <begin position="121"/>
        <end position="152"/>
    </location>
</feature>
<evidence type="ECO:0000313" key="4">
    <source>
        <dbReference type="EMBL" id="EFN56409.1"/>
    </source>
</evidence>
<gene>
    <name evidence="4" type="ORF">CHLNCDRAFT_48750</name>
</gene>
<evidence type="ECO:0000256" key="3">
    <source>
        <dbReference type="PROSITE-ProRule" id="PRU00221"/>
    </source>
</evidence>
<sequence length="160" mass="17220">MVMAVQLYCPPEDGSVAVWQLGVAPHAPPRALHTLCREPVMALAVDCTGAGGAAGSAEDQVVVFRLDHAAGRVSVRHSIEVQRKGIGDVAVRPDRRLLATAGWDGRVRVYKYRSGRPLAILKYHTSAVTGIRFAPRSMLLATAARDGTVALWPLFQPAEQ</sequence>
<dbReference type="PROSITE" id="PS50294">
    <property type="entry name" value="WD_REPEATS_REGION"/>
    <property type="match status" value="1"/>
</dbReference>
<dbReference type="RefSeq" id="XP_005848511.1">
    <property type="nucleotide sequence ID" value="XM_005848449.1"/>
</dbReference>
<dbReference type="eggNOG" id="KOG0322">
    <property type="taxonomic scope" value="Eukaryota"/>
</dbReference>
<evidence type="ECO:0000256" key="1">
    <source>
        <dbReference type="ARBA" id="ARBA00022574"/>
    </source>
</evidence>
<dbReference type="PROSITE" id="PS50082">
    <property type="entry name" value="WD_REPEATS_2"/>
    <property type="match status" value="2"/>
</dbReference>
<evidence type="ECO:0000313" key="5">
    <source>
        <dbReference type="Proteomes" id="UP000008141"/>
    </source>
</evidence>
<proteinExistence type="predicted"/>
<dbReference type="Proteomes" id="UP000008141">
    <property type="component" value="Unassembled WGS sequence"/>
</dbReference>
<dbReference type="Pfam" id="PF00400">
    <property type="entry name" value="WD40"/>
    <property type="match status" value="2"/>
</dbReference>